<dbReference type="GO" id="GO:0006457">
    <property type="term" value="P:protein folding"/>
    <property type="evidence" value="ECO:0007669"/>
    <property type="project" value="InterPro"/>
</dbReference>
<dbReference type="EMBL" id="QFOI01000110">
    <property type="protein sequence ID" value="PZP49463.1"/>
    <property type="molecule type" value="Genomic_DNA"/>
</dbReference>
<dbReference type="InterPro" id="IPR037041">
    <property type="entry name" value="Trigger_fac_C_sf"/>
</dbReference>
<accession>A0A2W5F3U3</accession>
<evidence type="ECO:0000313" key="2">
    <source>
        <dbReference type="Proteomes" id="UP000249645"/>
    </source>
</evidence>
<comment type="caution">
    <text evidence="1">The sequence shown here is derived from an EMBL/GenBank/DDBJ whole genome shotgun (WGS) entry which is preliminary data.</text>
</comment>
<proteinExistence type="predicted"/>
<dbReference type="AlphaFoldDB" id="A0A2W5F3U3"/>
<feature type="non-terminal residue" evidence="1">
    <location>
        <position position="1"/>
    </location>
</feature>
<dbReference type="SUPFAM" id="SSF109998">
    <property type="entry name" value="Triger factor/SurA peptide-binding domain-like"/>
    <property type="match status" value="1"/>
</dbReference>
<reference evidence="1 2" key="1">
    <citation type="submission" date="2017-11" db="EMBL/GenBank/DDBJ databases">
        <title>Infants hospitalized years apart are colonized by the same room-sourced microbial strains.</title>
        <authorList>
            <person name="Brooks B."/>
            <person name="Olm M.R."/>
            <person name="Firek B.A."/>
            <person name="Baker R."/>
            <person name="Thomas B.C."/>
            <person name="Morowitz M.J."/>
            <person name="Banfield J.F."/>
        </authorList>
    </citation>
    <scope>NUCLEOTIDE SEQUENCE [LARGE SCALE GENOMIC DNA]</scope>
    <source>
        <strain evidence="1">S2_009_000_R2_76</strain>
    </source>
</reference>
<dbReference type="Proteomes" id="UP000249645">
    <property type="component" value="Unassembled WGS sequence"/>
</dbReference>
<dbReference type="Gene3D" id="1.10.3120.10">
    <property type="entry name" value="Trigger factor, C-terminal domain"/>
    <property type="match status" value="1"/>
</dbReference>
<evidence type="ECO:0000313" key="1">
    <source>
        <dbReference type="EMBL" id="PZP49463.1"/>
    </source>
</evidence>
<dbReference type="InterPro" id="IPR027304">
    <property type="entry name" value="Trigger_fact/SurA_dom_sf"/>
</dbReference>
<name>A0A2W5F3U3_9SPHI</name>
<sequence>FFKKVYPTKEIKTEAEFKADIKKELENYFAQQASGQIHDQIFHELTDHTKLEFPSEFLKRWLTVQNQGKKTAEEIEKEVPQFENQLQWSIISNKLSQENDVKVEPEDLKDFARQQLYGYLGGQMDLSGDTTWMDDYVNKMMQDKKFVEQSYGQVMASKLFQKLEGQVSAKDEKISEEDFAKKLQEHHHHH</sequence>
<organism evidence="1 2">
    <name type="scientific">Pseudopedobacter saltans</name>
    <dbReference type="NCBI Taxonomy" id="151895"/>
    <lineage>
        <taxon>Bacteria</taxon>
        <taxon>Pseudomonadati</taxon>
        <taxon>Bacteroidota</taxon>
        <taxon>Sphingobacteriia</taxon>
        <taxon>Sphingobacteriales</taxon>
        <taxon>Sphingobacteriaceae</taxon>
        <taxon>Pseudopedobacter</taxon>
    </lineage>
</organism>
<protein>
    <submittedName>
        <fullName evidence="1">Trigger factor</fullName>
    </submittedName>
</protein>
<dbReference type="GO" id="GO:0015031">
    <property type="term" value="P:protein transport"/>
    <property type="evidence" value="ECO:0007669"/>
    <property type="project" value="InterPro"/>
</dbReference>
<gene>
    <name evidence="1" type="ORF">DI598_07735</name>
</gene>